<organism evidence="3 4">
    <name type="scientific">Tenggerimyces flavus</name>
    <dbReference type="NCBI Taxonomy" id="1708749"/>
    <lineage>
        <taxon>Bacteria</taxon>
        <taxon>Bacillati</taxon>
        <taxon>Actinomycetota</taxon>
        <taxon>Actinomycetes</taxon>
        <taxon>Propionibacteriales</taxon>
        <taxon>Nocardioidaceae</taxon>
        <taxon>Tenggerimyces</taxon>
    </lineage>
</organism>
<dbReference type="Gene3D" id="3.30.450.40">
    <property type="match status" value="1"/>
</dbReference>
<feature type="domain" description="OmpR/PhoB-type" evidence="2">
    <location>
        <begin position="313"/>
        <end position="378"/>
    </location>
</feature>
<evidence type="ECO:0000256" key="1">
    <source>
        <dbReference type="ARBA" id="ARBA00023125"/>
    </source>
</evidence>
<keyword evidence="1" id="KW-0238">DNA-binding</keyword>
<dbReference type="RefSeq" id="WP_205120782.1">
    <property type="nucleotide sequence ID" value="NZ_JAFBCM010000001.1"/>
</dbReference>
<evidence type="ECO:0000313" key="3">
    <source>
        <dbReference type="EMBL" id="MFC3762250.1"/>
    </source>
</evidence>
<accession>A0ABV7YDY8</accession>
<dbReference type="EMBL" id="JBHRZH010000012">
    <property type="protein sequence ID" value="MFC3762250.1"/>
    <property type="molecule type" value="Genomic_DNA"/>
</dbReference>
<dbReference type="InterPro" id="IPR003018">
    <property type="entry name" value="GAF"/>
</dbReference>
<gene>
    <name evidence="3" type="ORF">ACFOUW_15515</name>
</gene>
<sequence length="485" mass="52341">MDAPERARHLSALYDVVLGGRRMPGTVRPLVAASWQRSLEAAVDPDLQAPPIVVSDAELEALRSSHPLNAVLPILRQTLTSIADEASHIMIITDARGLILWREGAADVRRLADQIALSEGAIWSEDAIGTNGMGTALAADQPVQIHSAEHLVRKIHAWTCAAAPVHDPDTGRIVGAVDVSGPLRTVHPAMRALVTAAAQLAEGQLRVRMAASDEAMRERNMRHLHELGPHGGALLSASGRVLATEPYGWLPERLDVSAGTGRIELGDGRDGLVEPLDEGFLLRVPRARRAVPRRRSLRLTFLGSAPPTAVVDDRRVVLTLRPAELLALLVVHPHGLTAEQLTLHLYGDSGNPTTVRSEMHRLRGLLGDGVFATKPYRIVADVSSDATDVRSAVRRGDVAAAVAAYAGPWLERSDAPALRVERDELDAVVRRAVLDCADADLVWAFAETSTGASDLEVYELLDTMLPEHDLRRPAVAARLHRLTVS</sequence>
<evidence type="ECO:0000313" key="4">
    <source>
        <dbReference type="Proteomes" id="UP001595699"/>
    </source>
</evidence>
<dbReference type="InterPro" id="IPR029016">
    <property type="entry name" value="GAF-like_dom_sf"/>
</dbReference>
<dbReference type="SUPFAM" id="SSF46894">
    <property type="entry name" value="C-terminal effector domain of the bipartite response regulators"/>
    <property type="match status" value="1"/>
</dbReference>
<dbReference type="Proteomes" id="UP001595699">
    <property type="component" value="Unassembled WGS sequence"/>
</dbReference>
<dbReference type="InterPro" id="IPR016032">
    <property type="entry name" value="Sig_transdc_resp-reg_C-effctor"/>
</dbReference>
<evidence type="ECO:0000259" key="2">
    <source>
        <dbReference type="SMART" id="SM00862"/>
    </source>
</evidence>
<dbReference type="Pfam" id="PF01590">
    <property type="entry name" value="GAF"/>
    <property type="match status" value="1"/>
</dbReference>
<keyword evidence="4" id="KW-1185">Reference proteome</keyword>
<protein>
    <submittedName>
        <fullName evidence="3">GAF domain-containing protein</fullName>
    </submittedName>
</protein>
<reference evidence="4" key="1">
    <citation type="journal article" date="2019" name="Int. J. Syst. Evol. Microbiol.">
        <title>The Global Catalogue of Microorganisms (GCM) 10K type strain sequencing project: providing services to taxonomists for standard genome sequencing and annotation.</title>
        <authorList>
            <consortium name="The Broad Institute Genomics Platform"/>
            <consortium name="The Broad Institute Genome Sequencing Center for Infectious Disease"/>
            <person name="Wu L."/>
            <person name="Ma J."/>
        </authorList>
    </citation>
    <scope>NUCLEOTIDE SEQUENCE [LARGE SCALE GENOMIC DNA]</scope>
    <source>
        <strain evidence="4">CGMCC 4.7241</strain>
    </source>
</reference>
<dbReference type="SMART" id="SM00862">
    <property type="entry name" value="Trans_reg_C"/>
    <property type="match status" value="1"/>
</dbReference>
<dbReference type="InterPro" id="IPR001867">
    <property type="entry name" value="OmpR/PhoB-type_DNA-bd"/>
</dbReference>
<proteinExistence type="predicted"/>
<comment type="caution">
    <text evidence="3">The sequence shown here is derived from an EMBL/GenBank/DDBJ whole genome shotgun (WGS) entry which is preliminary data.</text>
</comment>
<name>A0ABV7YDY8_9ACTN</name>